<feature type="transmembrane region" description="Helical" evidence="2">
    <location>
        <begin position="132"/>
        <end position="154"/>
    </location>
</feature>
<evidence type="ECO:0000256" key="2">
    <source>
        <dbReference type="SAM" id="Phobius"/>
    </source>
</evidence>
<organism evidence="3 4">
    <name type="scientific">Phialocephala subalpina</name>
    <dbReference type="NCBI Taxonomy" id="576137"/>
    <lineage>
        <taxon>Eukaryota</taxon>
        <taxon>Fungi</taxon>
        <taxon>Dikarya</taxon>
        <taxon>Ascomycota</taxon>
        <taxon>Pezizomycotina</taxon>
        <taxon>Leotiomycetes</taxon>
        <taxon>Helotiales</taxon>
        <taxon>Mollisiaceae</taxon>
        <taxon>Phialocephala</taxon>
        <taxon>Phialocephala fortinii species complex</taxon>
    </lineage>
</organism>
<reference evidence="3 4" key="1">
    <citation type="submission" date="2016-03" db="EMBL/GenBank/DDBJ databases">
        <authorList>
            <person name="Ploux O."/>
        </authorList>
    </citation>
    <scope>NUCLEOTIDE SEQUENCE [LARGE SCALE GENOMIC DNA]</scope>
    <source>
        <strain evidence="3 4">UAMH 11012</strain>
    </source>
</reference>
<protein>
    <submittedName>
        <fullName evidence="3">Uncharacterized protein</fullName>
    </submittedName>
</protein>
<evidence type="ECO:0000313" key="4">
    <source>
        <dbReference type="Proteomes" id="UP000184330"/>
    </source>
</evidence>
<gene>
    <name evidence="3" type="ORF">PAC_04450</name>
</gene>
<dbReference type="AlphaFoldDB" id="A0A1L7WP74"/>
<dbReference type="Proteomes" id="UP000184330">
    <property type="component" value="Unassembled WGS sequence"/>
</dbReference>
<keyword evidence="2" id="KW-0812">Transmembrane</keyword>
<feature type="compositionally biased region" description="Gly residues" evidence="1">
    <location>
        <begin position="187"/>
        <end position="197"/>
    </location>
</feature>
<accession>A0A1L7WP74</accession>
<proteinExistence type="predicted"/>
<evidence type="ECO:0000313" key="3">
    <source>
        <dbReference type="EMBL" id="CZR54566.1"/>
    </source>
</evidence>
<name>A0A1L7WP74_9HELO</name>
<evidence type="ECO:0000256" key="1">
    <source>
        <dbReference type="SAM" id="MobiDB-lite"/>
    </source>
</evidence>
<dbReference type="OrthoDB" id="5215637at2759"/>
<keyword evidence="4" id="KW-1185">Reference proteome</keyword>
<keyword evidence="2" id="KW-1133">Transmembrane helix</keyword>
<feature type="region of interest" description="Disordered" evidence="1">
    <location>
        <begin position="176"/>
        <end position="197"/>
    </location>
</feature>
<dbReference type="EMBL" id="FJOG01000005">
    <property type="protein sequence ID" value="CZR54566.1"/>
    <property type="molecule type" value="Genomic_DNA"/>
</dbReference>
<keyword evidence="2" id="KW-0472">Membrane</keyword>
<sequence length="197" mass="19660">MSSGLCFDNGLISRGSCTDPTWKDPACAQYCVDAIPTGDSPIIPSQWTDVLVVSEIGWCCDFPIANGSCAQGREVKIAAGTVLPNSTAAASTSSATGTSSGTASSTATSTAACNAAGQSSSVNSTCPANHDAAIGAGIGAPLGIAVVSLLLLWLREKRMRKKAAAGVLAPASELGAMRDGRGAPSELGGGPRYGELP</sequence>